<keyword evidence="1" id="KW-0812">Transmembrane</keyword>
<feature type="transmembrane region" description="Helical" evidence="1">
    <location>
        <begin position="274"/>
        <end position="291"/>
    </location>
</feature>
<dbReference type="Proteomes" id="UP000177629">
    <property type="component" value="Unassembled WGS sequence"/>
</dbReference>
<keyword evidence="1" id="KW-0472">Membrane</keyword>
<dbReference type="GO" id="GO:0016020">
    <property type="term" value="C:membrane"/>
    <property type="evidence" value="ECO:0007669"/>
    <property type="project" value="InterPro"/>
</dbReference>
<feature type="transmembrane region" description="Helical" evidence="1">
    <location>
        <begin position="215"/>
        <end position="238"/>
    </location>
</feature>
<dbReference type="GO" id="GO:0055085">
    <property type="term" value="P:transmembrane transport"/>
    <property type="evidence" value="ECO:0007669"/>
    <property type="project" value="InterPro"/>
</dbReference>
<feature type="transmembrane region" description="Helical" evidence="1">
    <location>
        <begin position="42"/>
        <end position="61"/>
    </location>
</feature>
<evidence type="ECO:0000313" key="2">
    <source>
        <dbReference type="EMBL" id="OHA48615.1"/>
    </source>
</evidence>
<comment type="caution">
    <text evidence="2">The sequence shown here is derived from an EMBL/GenBank/DDBJ whole genome shotgun (WGS) entry which is preliminary data.</text>
</comment>
<proteinExistence type="predicted"/>
<evidence type="ECO:0000256" key="1">
    <source>
        <dbReference type="SAM" id="Phobius"/>
    </source>
</evidence>
<organism evidence="2 3">
    <name type="scientific">Candidatus Terrybacteria bacterium RIFCSPHIGHO2_01_FULL_48_17</name>
    <dbReference type="NCBI Taxonomy" id="1802362"/>
    <lineage>
        <taxon>Bacteria</taxon>
        <taxon>Candidatus Terryibacteriota</taxon>
    </lineage>
</organism>
<feature type="transmembrane region" description="Helical" evidence="1">
    <location>
        <begin position="20"/>
        <end position="36"/>
    </location>
</feature>
<feature type="transmembrane region" description="Helical" evidence="1">
    <location>
        <begin position="250"/>
        <end position="268"/>
    </location>
</feature>
<feature type="transmembrane region" description="Helical" evidence="1">
    <location>
        <begin position="187"/>
        <end position="209"/>
    </location>
</feature>
<accession>A0A1G2PJU6</accession>
<gene>
    <name evidence="2" type="ORF">A2806_00450</name>
</gene>
<name>A0A1G2PJU6_9BACT</name>
<dbReference type="EMBL" id="MHSS01000005">
    <property type="protein sequence ID" value="OHA48615.1"/>
    <property type="molecule type" value="Genomic_DNA"/>
</dbReference>
<feature type="transmembrane region" description="Helical" evidence="1">
    <location>
        <begin position="89"/>
        <end position="106"/>
    </location>
</feature>
<dbReference type="AlphaFoldDB" id="A0A1G2PJU6"/>
<feature type="transmembrane region" description="Helical" evidence="1">
    <location>
        <begin position="118"/>
        <end position="146"/>
    </location>
</feature>
<evidence type="ECO:0000313" key="3">
    <source>
        <dbReference type="Proteomes" id="UP000177629"/>
    </source>
</evidence>
<sequence>MNRVSGIFRILRPGSIKIRMVGYLAVLYFAASWAVGDWISLARGLGIVILYALGDVVWTFLRDRKIYIPISSVISGFIIALLLNPRAPFIAVVGVALLAVFCKQVLHFGYHRHVFNPAAFALLSGSLLYSVFFSAPTSFLVSWWGVSWDVFAPLARLFGSPSIFFTLSLWLAVSGGFIVTSIRRWHVVVAFLATFAFLSTFSLVGANVALGDLPFVLKALLGDSTMLFFVTVMLVEPITSQFPKRWQRMAYGIAAAAVAWALGQATFWNIPVDSLMGGLLAANFAASLLFLKRAR</sequence>
<keyword evidence="1" id="KW-1133">Transmembrane helix</keyword>
<reference evidence="2 3" key="1">
    <citation type="journal article" date="2016" name="Nat. Commun.">
        <title>Thousands of microbial genomes shed light on interconnected biogeochemical processes in an aquifer system.</title>
        <authorList>
            <person name="Anantharaman K."/>
            <person name="Brown C.T."/>
            <person name="Hug L.A."/>
            <person name="Sharon I."/>
            <person name="Castelle C.J."/>
            <person name="Probst A.J."/>
            <person name="Thomas B.C."/>
            <person name="Singh A."/>
            <person name="Wilkins M.J."/>
            <person name="Karaoz U."/>
            <person name="Brodie E.L."/>
            <person name="Williams K.H."/>
            <person name="Hubbard S.S."/>
            <person name="Banfield J.F."/>
        </authorList>
    </citation>
    <scope>NUCLEOTIDE SEQUENCE [LARGE SCALE GENOMIC DNA]</scope>
</reference>
<dbReference type="STRING" id="1802362.A2806_00450"/>
<feature type="transmembrane region" description="Helical" evidence="1">
    <location>
        <begin position="66"/>
        <end position="83"/>
    </location>
</feature>
<feature type="transmembrane region" description="Helical" evidence="1">
    <location>
        <begin position="158"/>
        <end position="180"/>
    </location>
</feature>
<protein>
    <submittedName>
        <fullName evidence="2">Uncharacterized protein</fullName>
    </submittedName>
</protein>